<evidence type="ECO:0000256" key="1">
    <source>
        <dbReference type="SAM" id="MobiDB-lite"/>
    </source>
</evidence>
<keyword evidence="2" id="KW-0812">Transmembrane</keyword>
<feature type="region of interest" description="Disordered" evidence="1">
    <location>
        <begin position="141"/>
        <end position="185"/>
    </location>
</feature>
<protein>
    <recommendedName>
        <fullName evidence="5">Pituitary tumor-transforming gene 1 protein-interacting protein</fullName>
    </recommendedName>
</protein>
<feature type="transmembrane region" description="Helical" evidence="2">
    <location>
        <begin position="104"/>
        <end position="128"/>
    </location>
</feature>
<dbReference type="GO" id="GO:0005634">
    <property type="term" value="C:nucleus"/>
    <property type="evidence" value="ECO:0007669"/>
    <property type="project" value="TreeGrafter"/>
</dbReference>
<dbReference type="GO" id="GO:0005737">
    <property type="term" value="C:cytoplasm"/>
    <property type="evidence" value="ECO:0007669"/>
    <property type="project" value="TreeGrafter"/>
</dbReference>
<keyword evidence="2" id="KW-1133">Transmembrane helix</keyword>
<organism evidence="3 4">
    <name type="scientific">Oryzias sinensis</name>
    <name type="common">Chinese medaka</name>
    <dbReference type="NCBI Taxonomy" id="183150"/>
    <lineage>
        <taxon>Eukaryota</taxon>
        <taxon>Metazoa</taxon>
        <taxon>Chordata</taxon>
        <taxon>Craniata</taxon>
        <taxon>Vertebrata</taxon>
        <taxon>Euteleostomi</taxon>
        <taxon>Actinopterygii</taxon>
        <taxon>Neopterygii</taxon>
        <taxon>Teleostei</taxon>
        <taxon>Neoteleostei</taxon>
        <taxon>Acanthomorphata</taxon>
        <taxon>Ovalentaria</taxon>
        <taxon>Atherinomorphae</taxon>
        <taxon>Beloniformes</taxon>
        <taxon>Adrianichthyidae</taxon>
        <taxon>Oryziinae</taxon>
        <taxon>Oryzias</taxon>
    </lineage>
</organism>
<keyword evidence="2" id="KW-0472">Membrane</keyword>
<dbReference type="AlphaFoldDB" id="A0A8C7XUA2"/>
<dbReference type="GeneTree" id="ENSGT00940000164984"/>
<dbReference type="InterPro" id="IPR052304">
    <property type="entry name" value="PTTG1IP"/>
</dbReference>
<dbReference type="PANTHER" id="PTHR15191">
    <property type="entry name" value="PROTEIN CBG20567"/>
    <property type="match status" value="1"/>
</dbReference>
<dbReference type="PANTHER" id="PTHR15191:SF7">
    <property type="entry name" value="PTTG1-INTERACTING PROTEIN B"/>
    <property type="match status" value="1"/>
</dbReference>
<keyword evidence="4" id="KW-1185">Reference proteome</keyword>
<name>A0A8C7XUA2_9TELE</name>
<dbReference type="Ensembl" id="ENSOSIT00000018595.1">
    <property type="protein sequence ID" value="ENSOSIP00000017604.1"/>
    <property type="gene ID" value="ENSOSIG00000009610.1"/>
</dbReference>
<evidence type="ECO:0000256" key="2">
    <source>
        <dbReference type="SAM" id="Phobius"/>
    </source>
</evidence>
<reference evidence="3" key="1">
    <citation type="submission" date="2025-08" db="UniProtKB">
        <authorList>
            <consortium name="Ensembl"/>
        </authorList>
    </citation>
    <scope>IDENTIFICATION</scope>
</reference>
<evidence type="ECO:0000313" key="3">
    <source>
        <dbReference type="Ensembl" id="ENSOSIP00000017604.1"/>
    </source>
</evidence>
<evidence type="ECO:0008006" key="5">
    <source>
        <dbReference type="Google" id="ProtNLM"/>
    </source>
</evidence>
<dbReference type="Proteomes" id="UP000694383">
    <property type="component" value="Unplaced"/>
</dbReference>
<evidence type="ECO:0000313" key="4">
    <source>
        <dbReference type="Proteomes" id="UP000694383"/>
    </source>
</evidence>
<feature type="compositionally biased region" description="Basic and acidic residues" evidence="1">
    <location>
        <begin position="157"/>
        <end position="169"/>
    </location>
</feature>
<dbReference type="GO" id="GO:0006606">
    <property type="term" value="P:protein import into nucleus"/>
    <property type="evidence" value="ECO:0007669"/>
    <property type="project" value="TreeGrafter"/>
</dbReference>
<reference evidence="3" key="2">
    <citation type="submission" date="2025-09" db="UniProtKB">
        <authorList>
            <consortium name="Ensembl"/>
        </authorList>
    </citation>
    <scope>IDENTIFICATION</scope>
</reference>
<feature type="transmembrane region" description="Helical" evidence="2">
    <location>
        <begin position="12"/>
        <end position="30"/>
    </location>
</feature>
<proteinExistence type="predicted"/>
<accession>A0A8C7XUA2</accession>
<sequence length="185" mass="20977">KQLCVKTRSTMSRLHTFSVLAVILLSHVVVHTVQEQTPTPSPAPVPCSLKSNTSCEECLQNVACLWCIPTNACIEYPVKNILPPSSVCHLNDARWGKCWLNFQVLIITVSVFAGVIIIAVIVCCCCCCKCDRIGNRKEDARVERQNRARKENKKARRSDMQMRHDEIRKKYGLAKNNPYSRMNED</sequence>